<dbReference type="KEGG" id="rva:Rvan_1924"/>
<sequence length="74" mass="7902">MASEHGIVCENAFCACETVESEHVSVEGRRFCCIACAEDWVRHNGAHVEAPVPANRHGARPTDAPLGDVGDSLI</sequence>
<dbReference type="OrthoDB" id="468089at2"/>
<accession>E3I0S0</accession>
<dbReference type="HOGENOM" id="CLU_2685455_0_0_5"/>
<proteinExistence type="predicted"/>
<keyword evidence="3" id="KW-1185">Reference proteome</keyword>
<dbReference type="AlphaFoldDB" id="E3I0S0"/>
<gene>
    <name evidence="2" type="ordered locus">Rvan_1924</name>
</gene>
<protein>
    <submittedName>
        <fullName evidence="2">Uncharacterized protein</fullName>
    </submittedName>
</protein>
<name>E3I0S0_RHOVT</name>
<dbReference type="EMBL" id="CP002292">
    <property type="protein sequence ID" value="ADP71160.1"/>
    <property type="molecule type" value="Genomic_DNA"/>
</dbReference>
<dbReference type="Proteomes" id="UP000001399">
    <property type="component" value="Chromosome"/>
</dbReference>
<feature type="region of interest" description="Disordered" evidence="1">
    <location>
        <begin position="51"/>
        <end position="74"/>
    </location>
</feature>
<evidence type="ECO:0000256" key="1">
    <source>
        <dbReference type="SAM" id="MobiDB-lite"/>
    </source>
</evidence>
<evidence type="ECO:0000313" key="3">
    <source>
        <dbReference type="Proteomes" id="UP000001399"/>
    </source>
</evidence>
<organism evidence="2 3">
    <name type="scientific">Rhodomicrobium vannielii (strain ATCC 17100 / DSM 162 / LMG 4299 / NCIMB 10020 / ATH 3.1.1)</name>
    <dbReference type="NCBI Taxonomy" id="648757"/>
    <lineage>
        <taxon>Bacteria</taxon>
        <taxon>Pseudomonadati</taxon>
        <taxon>Pseudomonadota</taxon>
        <taxon>Alphaproteobacteria</taxon>
        <taxon>Hyphomicrobiales</taxon>
        <taxon>Hyphomicrobiaceae</taxon>
        <taxon>Rhodomicrobium</taxon>
    </lineage>
</organism>
<reference evidence="3" key="1">
    <citation type="journal article" date="2011" name="J. Bacteriol.">
        <title>Genome sequences of eight morphologically diverse alphaproteobacteria.</title>
        <authorList>
            <consortium name="US DOE Joint Genome Institute"/>
            <person name="Brown P.J."/>
            <person name="Kysela D.T."/>
            <person name="Buechlein A."/>
            <person name="Hemmerich C."/>
            <person name="Brun Y.V."/>
        </authorList>
    </citation>
    <scope>NUCLEOTIDE SEQUENCE [LARGE SCALE GENOMIC DNA]</scope>
    <source>
        <strain evidence="3">ATCC 17100 / ATH 3.1.1 / DSM 162 / LMG 4299</strain>
    </source>
</reference>
<evidence type="ECO:0000313" key="2">
    <source>
        <dbReference type="EMBL" id="ADP71160.1"/>
    </source>
</evidence>
<dbReference type="RefSeq" id="WP_013419546.1">
    <property type="nucleotide sequence ID" value="NC_014664.1"/>
</dbReference>